<proteinExistence type="predicted"/>
<evidence type="ECO:0000313" key="1">
    <source>
        <dbReference type="EMBL" id="KAK1426340.1"/>
    </source>
</evidence>
<reference evidence="1" key="1">
    <citation type="journal article" date="2023" name="bioRxiv">
        <title>Improved chromosome-level genome assembly for marigold (Tagetes erecta).</title>
        <authorList>
            <person name="Jiang F."/>
            <person name="Yuan L."/>
            <person name="Wang S."/>
            <person name="Wang H."/>
            <person name="Xu D."/>
            <person name="Wang A."/>
            <person name="Fan W."/>
        </authorList>
    </citation>
    <scope>NUCLEOTIDE SEQUENCE</scope>
    <source>
        <strain evidence="1">WSJ</strain>
        <tissue evidence="1">Leaf</tissue>
    </source>
</reference>
<comment type="caution">
    <text evidence="1">The sequence shown here is derived from an EMBL/GenBank/DDBJ whole genome shotgun (WGS) entry which is preliminary data.</text>
</comment>
<accession>A0AAD8KV67</accession>
<protein>
    <submittedName>
        <fullName evidence="1">Uncharacterized protein</fullName>
    </submittedName>
</protein>
<sequence>MREVAIYKFVEKVMHMVQFLKKREDLSFSQPSFSLFVFSILSHTLPILLLPRFFDLTDSTFISTANQVEEIICSIFSFTLSKTLAAVLKVIYGFLRTGVAHFCQQIW</sequence>
<evidence type="ECO:0000313" key="2">
    <source>
        <dbReference type="Proteomes" id="UP001229421"/>
    </source>
</evidence>
<dbReference type="EMBL" id="JAUHHV010000004">
    <property type="protein sequence ID" value="KAK1426340.1"/>
    <property type="molecule type" value="Genomic_DNA"/>
</dbReference>
<dbReference type="Proteomes" id="UP001229421">
    <property type="component" value="Unassembled WGS sequence"/>
</dbReference>
<organism evidence="1 2">
    <name type="scientific">Tagetes erecta</name>
    <name type="common">African marigold</name>
    <dbReference type="NCBI Taxonomy" id="13708"/>
    <lineage>
        <taxon>Eukaryota</taxon>
        <taxon>Viridiplantae</taxon>
        <taxon>Streptophyta</taxon>
        <taxon>Embryophyta</taxon>
        <taxon>Tracheophyta</taxon>
        <taxon>Spermatophyta</taxon>
        <taxon>Magnoliopsida</taxon>
        <taxon>eudicotyledons</taxon>
        <taxon>Gunneridae</taxon>
        <taxon>Pentapetalae</taxon>
        <taxon>asterids</taxon>
        <taxon>campanulids</taxon>
        <taxon>Asterales</taxon>
        <taxon>Asteraceae</taxon>
        <taxon>Asteroideae</taxon>
        <taxon>Heliantheae alliance</taxon>
        <taxon>Tageteae</taxon>
        <taxon>Tagetes</taxon>
    </lineage>
</organism>
<name>A0AAD8KV67_TARER</name>
<gene>
    <name evidence="1" type="ORF">QVD17_15011</name>
</gene>
<keyword evidence="2" id="KW-1185">Reference proteome</keyword>
<dbReference type="AlphaFoldDB" id="A0AAD8KV67"/>